<gene>
    <name evidence="2" type="ORF">EVG20_g10996</name>
</gene>
<evidence type="ECO:0000256" key="1">
    <source>
        <dbReference type="SAM" id="MobiDB-lite"/>
    </source>
</evidence>
<dbReference type="EMBL" id="SEOQ01001513">
    <property type="protein sequence ID" value="TFY51457.1"/>
    <property type="molecule type" value="Genomic_DNA"/>
</dbReference>
<feature type="region of interest" description="Disordered" evidence="1">
    <location>
        <begin position="1"/>
        <end position="131"/>
    </location>
</feature>
<feature type="region of interest" description="Disordered" evidence="1">
    <location>
        <begin position="307"/>
        <end position="504"/>
    </location>
</feature>
<feature type="compositionally biased region" description="Basic and acidic residues" evidence="1">
    <location>
        <begin position="28"/>
        <end position="43"/>
    </location>
</feature>
<feature type="compositionally biased region" description="Polar residues" evidence="1">
    <location>
        <begin position="362"/>
        <end position="375"/>
    </location>
</feature>
<feature type="compositionally biased region" description="Low complexity" evidence="1">
    <location>
        <begin position="107"/>
        <end position="122"/>
    </location>
</feature>
<comment type="caution">
    <text evidence="2">The sequence shown here is derived from an EMBL/GenBank/DDBJ whole genome shotgun (WGS) entry which is preliminary data.</text>
</comment>
<proteinExistence type="predicted"/>
<accession>A0A4Y9XQ23</accession>
<feature type="compositionally biased region" description="Low complexity" evidence="1">
    <location>
        <begin position="309"/>
        <end position="319"/>
    </location>
</feature>
<feature type="compositionally biased region" description="Low complexity" evidence="1">
    <location>
        <begin position="69"/>
        <end position="79"/>
    </location>
</feature>
<protein>
    <submittedName>
        <fullName evidence="2">Uncharacterized protein</fullName>
    </submittedName>
</protein>
<sequence>MEAATGEQRETWGGRGGTGARAAWWDASGRRDRDVARSNESETAKITAPTLAAQAPTIGARTPTLGMLPRQPRAPSPSCRSRRLRRAPCILSAAPASPSHPRRSQHAPSSPACPVSSASSPCRVRRTSAVPRPRRAPHIVIASSPSPTHLVGPCASLSCTVHQRRPPRITGVPRASLASPAHCWRLAARIAVAPCATLPSSAHPIDPCISPSRLAHLRRSLRVLVALGASLPSPVHHRLSLCPAHSRHAPHVLVVPRVSPSFPARPFYTPCIPVISRAPQVCPVYPQLPWRAFFATTQTETKIHMIRKQTQTQQATSSAGDPPSPGDEEASQDPITPTPGGSFGQQLSLMPSTDKGKGRAQDSPTVCSSNTSGSSYLRPAASPRGPRLARQGPRLGPFAPNTGERQPNPPPPTVSSRESQRSTSPDTSVPSPWSDSAPIPPPSSASSQPDDNEGSASDSGTQPGLEETEPSSSVSYLPAPAVDRPAANRRQRPRKQQATRVHHL</sequence>
<evidence type="ECO:0000313" key="3">
    <source>
        <dbReference type="Proteomes" id="UP000298327"/>
    </source>
</evidence>
<feature type="compositionally biased region" description="Polar residues" evidence="1">
    <location>
        <begin position="414"/>
        <end position="429"/>
    </location>
</feature>
<reference evidence="2 3" key="1">
    <citation type="submission" date="2019-02" db="EMBL/GenBank/DDBJ databases">
        <title>Genome sequencing of the rare red list fungi Dentipellis fragilis.</title>
        <authorList>
            <person name="Buettner E."/>
            <person name="Kellner H."/>
        </authorList>
    </citation>
    <scope>NUCLEOTIDE SEQUENCE [LARGE SCALE GENOMIC DNA]</scope>
    <source>
        <strain evidence="2 3">DSM 105465</strain>
    </source>
</reference>
<keyword evidence="3" id="KW-1185">Reference proteome</keyword>
<feature type="compositionally biased region" description="Basic residues" evidence="1">
    <location>
        <begin position="487"/>
        <end position="504"/>
    </location>
</feature>
<dbReference type="Proteomes" id="UP000298327">
    <property type="component" value="Unassembled WGS sequence"/>
</dbReference>
<dbReference type="AlphaFoldDB" id="A0A4Y9XQ23"/>
<organism evidence="2 3">
    <name type="scientific">Dentipellis fragilis</name>
    <dbReference type="NCBI Taxonomy" id="205917"/>
    <lineage>
        <taxon>Eukaryota</taxon>
        <taxon>Fungi</taxon>
        <taxon>Dikarya</taxon>
        <taxon>Basidiomycota</taxon>
        <taxon>Agaricomycotina</taxon>
        <taxon>Agaricomycetes</taxon>
        <taxon>Russulales</taxon>
        <taxon>Hericiaceae</taxon>
        <taxon>Dentipellis</taxon>
    </lineage>
</organism>
<evidence type="ECO:0000313" key="2">
    <source>
        <dbReference type="EMBL" id="TFY51457.1"/>
    </source>
</evidence>
<name>A0A4Y9XQ23_9AGAM</name>